<comment type="pathway">
    <text evidence="2 11">Cofactor biosynthesis; thiamine diphosphate biosynthesis; thiamine phosphate from 4-amino-2-methyl-5-diphosphomethylpyrimidine and 4-methyl-5-(2-phosphoethyl)-thiazole: step 1/1.</text>
</comment>
<evidence type="ECO:0000256" key="10">
    <source>
        <dbReference type="RuleBase" id="RU003826"/>
    </source>
</evidence>
<name>A0ABT0N9T0_9GAMM</name>
<keyword evidence="5" id="KW-0460">Magnesium</keyword>
<dbReference type="InterPro" id="IPR022998">
    <property type="entry name" value="ThiamineP_synth_TenI"/>
</dbReference>
<dbReference type="SUPFAM" id="SSF51391">
    <property type="entry name" value="Thiamin phosphate synthase"/>
    <property type="match status" value="1"/>
</dbReference>
<comment type="similarity">
    <text evidence="10">Belongs to the thiamine-phosphate synthase family.</text>
</comment>
<accession>A0ABT0N9T0</accession>
<dbReference type="Proteomes" id="UP001202831">
    <property type="component" value="Unassembled WGS sequence"/>
</dbReference>
<evidence type="ECO:0000256" key="6">
    <source>
        <dbReference type="ARBA" id="ARBA00022977"/>
    </source>
</evidence>
<dbReference type="EMBL" id="JAKIKT010000006">
    <property type="protein sequence ID" value="MCL2915219.1"/>
    <property type="molecule type" value="Genomic_DNA"/>
</dbReference>
<keyword evidence="6 10" id="KW-0784">Thiamine biosynthesis</keyword>
<dbReference type="NCBIfam" id="TIGR00693">
    <property type="entry name" value="thiE"/>
    <property type="match status" value="1"/>
</dbReference>
<comment type="caution">
    <text evidence="13">The sequence shown here is derived from an EMBL/GenBank/DDBJ whole genome shotgun (WGS) entry which is preliminary data.</text>
</comment>
<proteinExistence type="inferred from homology"/>
<dbReference type="InterPro" id="IPR013785">
    <property type="entry name" value="Aldolase_TIM"/>
</dbReference>
<feature type="domain" description="Thiamine phosphate synthase/TenI" evidence="12">
    <location>
        <begin position="35"/>
        <end position="204"/>
    </location>
</feature>
<comment type="catalytic activity">
    <reaction evidence="8 10">
        <text>2-(2-carboxy-4-methylthiazol-5-yl)ethyl phosphate + 4-amino-2-methyl-5-(diphosphooxymethyl)pyrimidine + 2 H(+) = thiamine phosphate + CO2 + diphosphate</text>
        <dbReference type="Rhea" id="RHEA:47848"/>
        <dbReference type="ChEBI" id="CHEBI:15378"/>
        <dbReference type="ChEBI" id="CHEBI:16526"/>
        <dbReference type="ChEBI" id="CHEBI:33019"/>
        <dbReference type="ChEBI" id="CHEBI:37575"/>
        <dbReference type="ChEBI" id="CHEBI:57841"/>
        <dbReference type="ChEBI" id="CHEBI:62890"/>
        <dbReference type="EC" id="2.5.1.3"/>
    </reaction>
</comment>
<evidence type="ECO:0000256" key="4">
    <source>
        <dbReference type="ARBA" id="ARBA00022723"/>
    </source>
</evidence>
<evidence type="ECO:0000256" key="8">
    <source>
        <dbReference type="ARBA" id="ARBA00047851"/>
    </source>
</evidence>
<dbReference type="NCBIfam" id="NF002904">
    <property type="entry name" value="PRK03512.1"/>
    <property type="match status" value="1"/>
</dbReference>
<evidence type="ECO:0000256" key="2">
    <source>
        <dbReference type="ARBA" id="ARBA00005165"/>
    </source>
</evidence>
<organism evidence="13 14">
    <name type="scientific">Shewanella corallii</name>
    <dbReference type="NCBI Taxonomy" id="560080"/>
    <lineage>
        <taxon>Bacteria</taxon>
        <taxon>Pseudomonadati</taxon>
        <taxon>Pseudomonadota</taxon>
        <taxon>Gammaproteobacteria</taxon>
        <taxon>Alteromonadales</taxon>
        <taxon>Shewanellaceae</taxon>
        <taxon>Shewanella</taxon>
    </lineage>
</organism>
<dbReference type="Pfam" id="PF02581">
    <property type="entry name" value="TMP-TENI"/>
    <property type="match status" value="1"/>
</dbReference>
<evidence type="ECO:0000256" key="11">
    <source>
        <dbReference type="RuleBase" id="RU004253"/>
    </source>
</evidence>
<dbReference type="EC" id="2.5.1.3" evidence="10"/>
<protein>
    <recommendedName>
        <fullName evidence="10">Thiamine-phosphate synthase</fullName>
        <ecNumber evidence="10">2.5.1.3</ecNumber>
    </recommendedName>
    <alternativeName>
        <fullName evidence="10">Thiamine-phosphate pyrophosphorylase</fullName>
    </alternativeName>
</protein>
<dbReference type="InterPro" id="IPR036206">
    <property type="entry name" value="ThiamineP_synth_sf"/>
</dbReference>
<reference evidence="13 14" key="1">
    <citation type="submission" date="2022-01" db="EMBL/GenBank/DDBJ databases">
        <title>Whole genome-based taxonomy of the Shewanellaceae.</title>
        <authorList>
            <person name="Martin-Rodriguez A.J."/>
        </authorList>
    </citation>
    <scope>NUCLEOTIDE SEQUENCE [LARGE SCALE GENOMIC DNA]</scope>
    <source>
        <strain evidence="13 14">DSM 21332</strain>
    </source>
</reference>
<evidence type="ECO:0000256" key="1">
    <source>
        <dbReference type="ARBA" id="ARBA00001946"/>
    </source>
</evidence>
<keyword evidence="3 10" id="KW-0808">Transferase</keyword>
<evidence type="ECO:0000313" key="13">
    <source>
        <dbReference type="EMBL" id="MCL2915219.1"/>
    </source>
</evidence>
<dbReference type="Gene3D" id="3.20.20.70">
    <property type="entry name" value="Aldolase class I"/>
    <property type="match status" value="1"/>
</dbReference>
<dbReference type="CDD" id="cd00564">
    <property type="entry name" value="TMP_TenI"/>
    <property type="match status" value="1"/>
</dbReference>
<keyword evidence="4" id="KW-0479">Metal-binding</keyword>
<dbReference type="GO" id="GO:0004789">
    <property type="term" value="F:thiamine-phosphate diphosphorylase activity"/>
    <property type="evidence" value="ECO:0007669"/>
    <property type="project" value="UniProtKB-EC"/>
</dbReference>
<evidence type="ECO:0000256" key="7">
    <source>
        <dbReference type="ARBA" id="ARBA00047334"/>
    </source>
</evidence>
<dbReference type="PANTHER" id="PTHR20857:SF15">
    <property type="entry name" value="THIAMINE-PHOSPHATE SYNTHASE"/>
    <property type="match status" value="1"/>
</dbReference>
<keyword evidence="14" id="KW-1185">Reference proteome</keyword>
<comment type="cofactor">
    <cofactor evidence="1">
        <name>Mg(2+)</name>
        <dbReference type="ChEBI" id="CHEBI:18420"/>
    </cofactor>
</comment>
<comment type="catalytic activity">
    <reaction evidence="9 10">
        <text>2-[(2R,5Z)-2-carboxy-4-methylthiazol-5(2H)-ylidene]ethyl phosphate + 4-amino-2-methyl-5-(diphosphooxymethyl)pyrimidine + 2 H(+) = thiamine phosphate + CO2 + diphosphate</text>
        <dbReference type="Rhea" id="RHEA:47844"/>
        <dbReference type="ChEBI" id="CHEBI:15378"/>
        <dbReference type="ChEBI" id="CHEBI:16526"/>
        <dbReference type="ChEBI" id="CHEBI:33019"/>
        <dbReference type="ChEBI" id="CHEBI:37575"/>
        <dbReference type="ChEBI" id="CHEBI:57841"/>
        <dbReference type="ChEBI" id="CHEBI:62899"/>
        <dbReference type="EC" id="2.5.1.3"/>
    </reaction>
</comment>
<gene>
    <name evidence="13" type="primary">thiE</name>
    <name evidence="13" type="ORF">L2725_15775</name>
</gene>
<evidence type="ECO:0000256" key="3">
    <source>
        <dbReference type="ARBA" id="ARBA00022679"/>
    </source>
</evidence>
<evidence type="ECO:0000259" key="12">
    <source>
        <dbReference type="Pfam" id="PF02581"/>
    </source>
</evidence>
<sequence length="230" mass="24926">MTQANIEFARHSFEASDGNSDEPAGLDHLYPVVDSADWIARLLPMGIRTVQLRIKQSDPSELEREICRAIALGREHNACVFINDYWQLALKHGAYGVHLGQTDMPGADLSGIASAGMRLGVSTRTADELIAAVRMRPSYLAIGHIFPTPTKQMSTPPQGLATLKQHVQTVAGEIPTVAIGGIDLGRAADVWQTCVDAVAVVRAVTESRDLTGDLARFNTLLARRKEVVCD</sequence>
<evidence type="ECO:0000256" key="5">
    <source>
        <dbReference type="ARBA" id="ARBA00022842"/>
    </source>
</evidence>
<dbReference type="RefSeq" id="WP_249249801.1">
    <property type="nucleotide sequence ID" value="NZ_JAKIKT010000006.1"/>
</dbReference>
<evidence type="ECO:0000256" key="9">
    <source>
        <dbReference type="ARBA" id="ARBA00047883"/>
    </source>
</evidence>
<evidence type="ECO:0000313" key="14">
    <source>
        <dbReference type="Proteomes" id="UP001202831"/>
    </source>
</evidence>
<comment type="catalytic activity">
    <reaction evidence="7 10">
        <text>4-methyl-5-(2-phosphooxyethyl)-thiazole + 4-amino-2-methyl-5-(diphosphooxymethyl)pyrimidine + H(+) = thiamine phosphate + diphosphate</text>
        <dbReference type="Rhea" id="RHEA:22328"/>
        <dbReference type="ChEBI" id="CHEBI:15378"/>
        <dbReference type="ChEBI" id="CHEBI:33019"/>
        <dbReference type="ChEBI" id="CHEBI:37575"/>
        <dbReference type="ChEBI" id="CHEBI:57841"/>
        <dbReference type="ChEBI" id="CHEBI:58296"/>
        <dbReference type="EC" id="2.5.1.3"/>
    </reaction>
</comment>
<dbReference type="PANTHER" id="PTHR20857">
    <property type="entry name" value="THIAMINE-PHOSPHATE PYROPHOSPHORYLASE"/>
    <property type="match status" value="1"/>
</dbReference>
<dbReference type="InterPro" id="IPR034291">
    <property type="entry name" value="TMP_synthase"/>
</dbReference>